<dbReference type="EMBL" id="AEWJ01000023">
    <property type="protein sequence ID" value="EGD59976.1"/>
    <property type="molecule type" value="Genomic_DNA"/>
</dbReference>
<protein>
    <recommendedName>
        <fullName evidence="3">Cellulose synthase subunit D</fullName>
    </recommendedName>
</protein>
<proteinExistence type="predicted"/>
<reference evidence="1 2" key="1">
    <citation type="journal article" date="2012" name="J. Bacteriol.">
        <title>Draft Genome Sequence of Novosphingobium nitrogenifigens Y88T.</title>
        <authorList>
            <person name="Strabala T.J."/>
            <person name="Macdonald L."/>
            <person name="Liu V."/>
            <person name="Smit A.M."/>
        </authorList>
    </citation>
    <scope>NUCLEOTIDE SEQUENCE [LARGE SCALE GENOMIC DNA]</scope>
    <source>
        <strain evidence="1 2">DSM 19370</strain>
    </source>
</reference>
<gene>
    <name evidence="1" type="ORF">Y88_1850</name>
</gene>
<keyword evidence="2" id="KW-1185">Reference proteome</keyword>
<comment type="caution">
    <text evidence="1">The sequence shown here is derived from an EMBL/GenBank/DDBJ whole genome shotgun (WGS) entry which is preliminary data.</text>
</comment>
<accession>F1Z4Y5</accession>
<dbReference type="Gene3D" id="3.30.70.2590">
    <property type="match status" value="1"/>
</dbReference>
<dbReference type="InParanoid" id="F1Z4Y5"/>
<evidence type="ECO:0000313" key="2">
    <source>
        <dbReference type="Proteomes" id="UP000004728"/>
    </source>
</evidence>
<dbReference type="eggNOG" id="ENOG5031C94">
    <property type="taxonomic scope" value="Bacteria"/>
</dbReference>
<dbReference type="HOGENOM" id="CLU_131913_1_0_5"/>
<organism evidence="1 2">
    <name type="scientific">Novosphingobium nitrogenifigens DSM 19370</name>
    <dbReference type="NCBI Taxonomy" id="983920"/>
    <lineage>
        <taxon>Bacteria</taxon>
        <taxon>Pseudomonadati</taxon>
        <taxon>Pseudomonadota</taxon>
        <taxon>Alphaproteobacteria</taxon>
        <taxon>Sphingomonadales</taxon>
        <taxon>Sphingomonadaceae</taxon>
        <taxon>Novosphingobium</taxon>
    </lineage>
</organism>
<sequence length="155" mass="16465">MKMESLMSARERAASSAFGHGLAILTAMTAAEIFTQASAEQAHGFYLATGRRLATIVDLTDVQELDDLAARANALWSGCGLGHVEFEAVDTGIRILHRGAPAALDGDRAGHWAQLLPALLVGAYDTWFRQLGSGPALTTRILREGGDTIELHHGG</sequence>
<dbReference type="InterPro" id="IPR038470">
    <property type="entry name" value="Cellsynth_D_sf"/>
</dbReference>
<dbReference type="AlphaFoldDB" id="F1Z4Y5"/>
<dbReference type="Proteomes" id="UP000004728">
    <property type="component" value="Unassembled WGS sequence"/>
</dbReference>
<evidence type="ECO:0008006" key="3">
    <source>
        <dbReference type="Google" id="ProtNLM"/>
    </source>
</evidence>
<dbReference type="InterPro" id="IPR022798">
    <property type="entry name" value="BcsD_bac"/>
</dbReference>
<dbReference type="GO" id="GO:0030244">
    <property type="term" value="P:cellulose biosynthetic process"/>
    <property type="evidence" value="ECO:0007669"/>
    <property type="project" value="InterPro"/>
</dbReference>
<dbReference type="OrthoDB" id="6078279at2"/>
<dbReference type="Pfam" id="PF03500">
    <property type="entry name" value="Cellsynth_D"/>
    <property type="match status" value="1"/>
</dbReference>
<evidence type="ECO:0000313" key="1">
    <source>
        <dbReference type="EMBL" id="EGD59976.1"/>
    </source>
</evidence>
<dbReference type="STRING" id="983920.Y88_1850"/>
<dbReference type="RefSeq" id="WP_008068828.1">
    <property type="nucleotide sequence ID" value="NZ_GL876933.1"/>
</dbReference>
<name>F1Z4Y5_9SPHN</name>